<dbReference type="Gene3D" id="3.30.420.10">
    <property type="entry name" value="Ribonuclease H-like superfamily/Ribonuclease H"/>
    <property type="match status" value="1"/>
</dbReference>
<dbReference type="PANTHER" id="PTHR42648:SF32">
    <property type="entry name" value="RIBONUCLEASE H-LIKE DOMAIN, GAG-PRE-INTEGRASE DOMAIN PROTEIN-RELATED"/>
    <property type="match status" value="1"/>
</dbReference>
<proteinExistence type="predicted"/>
<evidence type="ECO:0000313" key="2">
    <source>
        <dbReference type="EMBL" id="KAK8970101.1"/>
    </source>
</evidence>
<dbReference type="SUPFAM" id="SSF53098">
    <property type="entry name" value="Ribonuclease H-like"/>
    <property type="match status" value="1"/>
</dbReference>
<organism evidence="2 3">
    <name type="scientific">Platanthera guangdongensis</name>
    <dbReference type="NCBI Taxonomy" id="2320717"/>
    <lineage>
        <taxon>Eukaryota</taxon>
        <taxon>Viridiplantae</taxon>
        <taxon>Streptophyta</taxon>
        <taxon>Embryophyta</taxon>
        <taxon>Tracheophyta</taxon>
        <taxon>Spermatophyta</taxon>
        <taxon>Magnoliopsida</taxon>
        <taxon>Liliopsida</taxon>
        <taxon>Asparagales</taxon>
        <taxon>Orchidaceae</taxon>
        <taxon>Orchidoideae</taxon>
        <taxon>Orchideae</taxon>
        <taxon>Orchidinae</taxon>
        <taxon>Platanthera</taxon>
    </lineage>
</organism>
<keyword evidence="3" id="KW-1185">Reference proteome</keyword>
<dbReference type="PROSITE" id="PS50994">
    <property type="entry name" value="INTEGRASE"/>
    <property type="match status" value="1"/>
</dbReference>
<dbReference type="InterPro" id="IPR039537">
    <property type="entry name" value="Retrotran_Ty1/copia-like"/>
</dbReference>
<comment type="caution">
    <text evidence="2">The sequence shown here is derived from an EMBL/GenBank/DDBJ whole genome shotgun (WGS) entry which is preliminary data.</text>
</comment>
<sequence>MTIFCHEFIITQEFSSPRTPQQNGVAERRNRTIIDANKTLLSDSLKVRDRSILH</sequence>
<evidence type="ECO:0000259" key="1">
    <source>
        <dbReference type="PROSITE" id="PS50994"/>
    </source>
</evidence>
<dbReference type="InterPro" id="IPR012337">
    <property type="entry name" value="RNaseH-like_sf"/>
</dbReference>
<name>A0ABR2N321_9ASPA</name>
<gene>
    <name evidence="2" type="ORF">KSP40_PGU001350</name>
</gene>
<dbReference type="EMBL" id="JBBWWR010000002">
    <property type="protein sequence ID" value="KAK8970101.1"/>
    <property type="molecule type" value="Genomic_DNA"/>
</dbReference>
<dbReference type="PANTHER" id="PTHR42648">
    <property type="entry name" value="TRANSPOSASE, PUTATIVE-RELATED"/>
    <property type="match status" value="1"/>
</dbReference>
<protein>
    <recommendedName>
        <fullName evidence="1">Integrase catalytic domain-containing protein</fullName>
    </recommendedName>
</protein>
<dbReference type="InterPro" id="IPR036397">
    <property type="entry name" value="RNaseH_sf"/>
</dbReference>
<feature type="domain" description="Integrase catalytic" evidence="1">
    <location>
        <begin position="1"/>
        <end position="54"/>
    </location>
</feature>
<reference evidence="2 3" key="1">
    <citation type="journal article" date="2022" name="Nat. Plants">
        <title>Genomes of leafy and leafless Platanthera orchids illuminate the evolution of mycoheterotrophy.</title>
        <authorList>
            <person name="Li M.H."/>
            <person name="Liu K.W."/>
            <person name="Li Z."/>
            <person name="Lu H.C."/>
            <person name="Ye Q.L."/>
            <person name="Zhang D."/>
            <person name="Wang J.Y."/>
            <person name="Li Y.F."/>
            <person name="Zhong Z.M."/>
            <person name="Liu X."/>
            <person name="Yu X."/>
            <person name="Liu D.K."/>
            <person name="Tu X.D."/>
            <person name="Liu B."/>
            <person name="Hao Y."/>
            <person name="Liao X.Y."/>
            <person name="Jiang Y.T."/>
            <person name="Sun W.H."/>
            <person name="Chen J."/>
            <person name="Chen Y.Q."/>
            <person name="Ai Y."/>
            <person name="Zhai J.W."/>
            <person name="Wu S.S."/>
            <person name="Zhou Z."/>
            <person name="Hsiao Y.Y."/>
            <person name="Wu W.L."/>
            <person name="Chen Y.Y."/>
            <person name="Lin Y.F."/>
            <person name="Hsu J.L."/>
            <person name="Li C.Y."/>
            <person name="Wang Z.W."/>
            <person name="Zhao X."/>
            <person name="Zhong W.Y."/>
            <person name="Ma X.K."/>
            <person name="Ma L."/>
            <person name="Huang J."/>
            <person name="Chen G.Z."/>
            <person name="Huang M.Z."/>
            <person name="Huang L."/>
            <person name="Peng D.H."/>
            <person name="Luo Y.B."/>
            <person name="Zou S.Q."/>
            <person name="Chen S.P."/>
            <person name="Lan S."/>
            <person name="Tsai W.C."/>
            <person name="Van de Peer Y."/>
            <person name="Liu Z.J."/>
        </authorList>
    </citation>
    <scope>NUCLEOTIDE SEQUENCE [LARGE SCALE GENOMIC DNA]</scope>
    <source>
        <strain evidence="2">Lor288</strain>
    </source>
</reference>
<dbReference type="Proteomes" id="UP001412067">
    <property type="component" value="Unassembled WGS sequence"/>
</dbReference>
<evidence type="ECO:0000313" key="3">
    <source>
        <dbReference type="Proteomes" id="UP001412067"/>
    </source>
</evidence>
<dbReference type="InterPro" id="IPR001584">
    <property type="entry name" value="Integrase_cat-core"/>
</dbReference>
<accession>A0ABR2N321</accession>